<dbReference type="OrthoDB" id="2382049at2"/>
<dbReference type="GO" id="GO:0016020">
    <property type="term" value="C:membrane"/>
    <property type="evidence" value="ECO:0007669"/>
    <property type="project" value="InterPro"/>
</dbReference>
<evidence type="ECO:0000256" key="1">
    <source>
        <dbReference type="SAM" id="Phobius"/>
    </source>
</evidence>
<gene>
    <name evidence="2" type="ORF">SAMN02745912_00082</name>
</gene>
<dbReference type="AlphaFoldDB" id="A0A1M6JPE5"/>
<feature type="transmembrane region" description="Helical" evidence="1">
    <location>
        <begin position="7"/>
        <end position="29"/>
    </location>
</feature>
<organism evidence="2 3">
    <name type="scientific">Paramaledivibacter caminithermalis (strain DSM 15212 / CIP 107654 / DViRD3)</name>
    <name type="common">Clostridium caminithermale</name>
    <dbReference type="NCBI Taxonomy" id="1121301"/>
    <lineage>
        <taxon>Bacteria</taxon>
        <taxon>Bacillati</taxon>
        <taxon>Bacillota</taxon>
        <taxon>Clostridia</taxon>
        <taxon>Peptostreptococcales</taxon>
        <taxon>Caminicellaceae</taxon>
        <taxon>Paramaledivibacter</taxon>
    </lineage>
</organism>
<dbReference type="EMBL" id="FRAG01000001">
    <property type="protein sequence ID" value="SHJ48597.1"/>
    <property type="molecule type" value="Genomic_DNA"/>
</dbReference>
<dbReference type="STRING" id="1121301.SAMN02745912_00082"/>
<keyword evidence="1" id="KW-0472">Membrane</keyword>
<evidence type="ECO:0000313" key="2">
    <source>
        <dbReference type="EMBL" id="SHJ48597.1"/>
    </source>
</evidence>
<dbReference type="RefSeq" id="WP_073146337.1">
    <property type="nucleotide sequence ID" value="NZ_FRAG01000001.1"/>
</dbReference>
<dbReference type="Proteomes" id="UP000184465">
    <property type="component" value="Unassembled WGS sequence"/>
</dbReference>
<keyword evidence="3" id="KW-1185">Reference proteome</keyword>
<proteinExistence type="predicted"/>
<sequence length="297" mass="34260">MVINIKHFIITIIAIFLSLGIGIFVGVIIDSQQLFIEQQKVLVSQIEEGFDGFKQKNYELMSKLEKYREDNERKDKFLDIVYYDLCQNSLNGLNIMTIDMFTENDYFDVEEIFNNTKINKIIKVNIPKVRDDHIEDIVKTLKSNLNIESQYENGSKIANSEKIYSKTLIKSNSTLPFYLRKMDHVNYKGDIYSNIDFIILIDDGFNINNQSYTFVRKEFINLINNSNIPLMAVEKSNTTHSCISFYKEHGISTVDNVDTKLGQIAMLMILKGKKGHFGEKVTADSLIPKDILSFDVN</sequence>
<keyword evidence="1" id="KW-1133">Transmembrane helix</keyword>
<evidence type="ECO:0000313" key="3">
    <source>
        <dbReference type="Proteomes" id="UP000184465"/>
    </source>
</evidence>
<reference evidence="2 3" key="1">
    <citation type="submission" date="2016-11" db="EMBL/GenBank/DDBJ databases">
        <authorList>
            <person name="Jaros S."/>
            <person name="Januszkiewicz K."/>
            <person name="Wedrychowicz H."/>
        </authorList>
    </citation>
    <scope>NUCLEOTIDE SEQUENCE [LARGE SCALE GENOMIC DNA]</scope>
    <source>
        <strain evidence="2 3">DSM 15212</strain>
    </source>
</reference>
<keyword evidence="1" id="KW-0812">Transmembrane</keyword>
<dbReference type="GO" id="GO:0055070">
    <property type="term" value="P:copper ion homeostasis"/>
    <property type="evidence" value="ECO:0007669"/>
    <property type="project" value="InterPro"/>
</dbReference>
<accession>A0A1M6JPE5</accession>
<protein>
    <submittedName>
        <fullName evidence="2">Copper transport outer membrane protein, MctB</fullName>
    </submittedName>
</protein>
<dbReference type="InterPro" id="IPR021522">
    <property type="entry name" value="MctB"/>
</dbReference>
<dbReference type="Pfam" id="PF11382">
    <property type="entry name" value="MctB"/>
    <property type="match status" value="1"/>
</dbReference>
<name>A0A1M6JPE5_PARC5</name>